<dbReference type="AlphaFoldDB" id="A0AAJ2X556"/>
<comment type="caution">
    <text evidence="2">The sequence shown here is derived from an EMBL/GenBank/DDBJ whole genome shotgun (WGS) entry which is preliminary data.</text>
</comment>
<evidence type="ECO:0000313" key="2">
    <source>
        <dbReference type="EMBL" id="MEC3889312.1"/>
    </source>
</evidence>
<reference evidence="2" key="2">
    <citation type="submission" date="2024-01" db="EMBL/GenBank/DDBJ databases">
        <title>Long-read genome sequencing of X. campestris pv. papavericola.</title>
        <authorList>
            <person name="Hussain R.M.F."/>
            <person name="Greer S."/>
            <person name="Harrison J."/>
            <person name="Grant M."/>
            <person name="Vicente J."/>
            <person name="Studholme D.J."/>
        </authorList>
    </citation>
    <scope>NUCLEOTIDE SEQUENCE</scope>
    <source>
        <strain evidence="2">NCPPB 2970</strain>
    </source>
</reference>
<organism evidence="2 3">
    <name type="scientific">Xanthomonas campestris pv. papavericola</name>
    <dbReference type="NCBI Taxonomy" id="487881"/>
    <lineage>
        <taxon>Bacteria</taxon>
        <taxon>Pseudomonadati</taxon>
        <taxon>Pseudomonadota</taxon>
        <taxon>Gammaproteobacteria</taxon>
        <taxon>Lysobacterales</taxon>
        <taxon>Lysobacteraceae</taxon>
        <taxon>Xanthomonas</taxon>
    </lineage>
</organism>
<proteinExistence type="predicted"/>
<dbReference type="Proteomes" id="UP001297361">
    <property type="component" value="Unassembled WGS sequence"/>
</dbReference>
<accession>A0AAJ2X556</accession>
<protein>
    <submittedName>
        <fullName evidence="2">Uncharacterized protein</fullName>
    </submittedName>
</protein>
<name>A0AAJ2X556_XANCA</name>
<evidence type="ECO:0000256" key="1">
    <source>
        <dbReference type="SAM" id="MobiDB-lite"/>
    </source>
</evidence>
<reference evidence="2" key="1">
    <citation type="submission" date="2021-10" db="EMBL/GenBank/DDBJ databases">
        <authorList>
            <person name="Hussein R."/>
            <person name="Harrison J."/>
            <person name="Studholme D.J."/>
            <person name="Vicente J."/>
            <person name="Grant M."/>
        </authorList>
    </citation>
    <scope>NUCLEOTIDE SEQUENCE</scope>
    <source>
        <strain evidence="2">NCPPB 2970</strain>
    </source>
</reference>
<feature type="region of interest" description="Disordered" evidence="1">
    <location>
        <begin position="1"/>
        <end position="24"/>
    </location>
</feature>
<dbReference type="RefSeq" id="WP_228426605.1">
    <property type="nucleotide sequence ID" value="NZ_JAJFNJ020000003.1"/>
</dbReference>
<feature type="region of interest" description="Disordered" evidence="1">
    <location>
        <begin position="239"/>
        <end position="261"/>
    </location>
</feature>
<sequence>MLTPPARLRRSTSASFRNAGHPGPARHCVRTHGLWLALALTLGPCSHALADNVGGAVSLSSSLIDRGISIAPDKATLQMAGYWLPSPGWSVSVSGALQSPSLSDPVAVTAQIGRAWMLGDRWQMQASALYYGYPTNQATRTFDRQEGSLAWSYRDVLTFSVSVFNFPRADQSPWNVAVDVTANVPLRDDVSLVLGAGSSRFPAMAYGASEAGRYQYGQVGLRWSRAGWALKLERVITSNNTPRMQGGPGETPWLSSVSKSF</sequence>
<evidence type="ECO:0000313" key="3">
    <source>
        <dbReference type="Proteomes" id="UP001297361"/>
    </source>
</evidence>
<gene>
    <name evidence="2" type="ORF">LLE72_016555</name>
</gene>
<dbReference type="EMBL" id="JAJFNJ020000003">
    <property type="protein sequence ID" value="MEC3889312.1"/>
    <property type="molecule type" value="Genomic_DNA"/>
</dbReference>